<dbReference type="RefSeq" id="WP_188724704.1">
    <property type="nucleotide sequence ID" value="NZ_BMJD01000003.1"/>
</dbReference>
<dbReference type="GO" id="GO:0016811">
    <property type="term" value="F:hydrolase activity, acting on carbon-nitrogen (but not peptide) bonds, in linear amides"/>
    <property type="evidence" value="ECO:0007669"/>
    <property type="project" value="UniProtKB-UniRule"/>
</dbReference>
<keyword evidence="2 6" id="KW-0479">Metal-binding</keyword>
<comment type="similarity">
    <text evidence="6">Belongs to the YdjC deacetylase family.</text>
</comment>
<dbReference type="EC" id="3.5.1.-" evidence="6"/>
<sequence>MTKLIINADDFGYSKGVNLGIIEAYKNGIVTSTTMMTNMPFAEDAAALAKANPELGVGVHLVLDCGFPVNNNVPSLIDEEGKFRKNDGMSWNAEERDIEKEYTSQIEKFYSFGLVPTHLDSHHHLHGHEKVFPIVEKLANKYCLPIRNVTNHAEATQLNMVQYFDQRFYGDQLTSDVLLKILDKVSSYDSAEIMTHPAYIDEALLSGSSYALQRARELTILTDKKILQNILDKGVKLVTYRDIG</sequence>
<dbReference type="Gene3D" id="3.20.20.370">
    <property type="entry name" value="Glycoside hydrolase/deacetylase"/>
    <property type="match status" value="1"/>
</dbReference>
<dbReference type="NCBIfam" id="NF002559">
    <property type="entry name" value="PRK02134.1"/>
    <property type="match status" value="1"/>
</dbReference>
<evidence type="ECO:0000313" key="8">
    <source>
        <dbReference type="Proteomes" id="UP000621492"/>
    </source>
</evidence>
<dbReference type="SUPFAM" id="SSF88713">
    <property type="entry name" value="Glycoside hydrolase/deacetylase"/>
    <property type="match status" value="1"/>
</dbReference>
<evidence type="ECO:0000256" key="2">
    <source>
        <dbReference type="ARBA" id="ARBA00022723"/>
    </source>
</evidence>
<accession>A0A9W5TUV4</accession>
<reference evidence="7" key="2">
    <citation type="submission" date="2020-09" db="EMBL/GenBank/DDBJ databases">
        <authorList>
            <person name="Sun Q."/>
            <person name="Zhou Y."/>
        </authorList>
    </citation>
    <scope>NUCLEOTIDE SEQUENCE</scope>
    <source>
        <strain evidence="7">CGMCC 1.15454</strain>
    </source>
</reference>
<comment type="function">
    <text evidence="6">Probably catalyzes the deacetylation of acetylated carbohydrates an important step in the degradation of oligosaccharides.</text>
</comment>
<comment type="subunit">
    <text evidence="6">Homodimer.</text>
</comment>
<dbReference type="PANTHER" id="PTHR31609:SF1">
    <property type="entry name" value="CARBOHYDRATE DEACETYLASE"/>
    <property type="match status" value="1"/>
</dbReference>
<dbReference type="InterPro" id="IPR011330">
    <property type="entry name" value="Glyco_hydro/deAcase_b/a-brl"/>
</dbReference>
<dbReference type="CDD" id="cd10803">
    <property type="entry name" value="YdjC_EF3048_like"/>
    <property type="match status" value="1"/>
</dbReference>
<comment type="caution">
    <text evidence="7">The sequence shown here is derived from an EMBL/GenBank/DDBJ whole genome shotgun (WGS) entry which is preliminary data.</text>
</comment>
<feature type="binding site" evidence="6">
    <location>
        <position position="60"/>
    </location>
    <ligand>
        <name>Mg(2+)</name>
        <dbReference type="ChEBI" id="CHEBI:18420"/>
    </ligand>
</feature>
<reference evidence="7" key="1">
    <citation type="journal article" date="2014" name="Int. J. Syst. Evol. Microbiol.">
        <title>Complete genome sequence of Corynebacterium casei LMG S-19264T (=DSM 44701T), isolated from a smear-ripened cheese.</title>
        <authorList>
            <consortium name="US DOE Joint Genome Institute (JGI-PGF)"/>
            <person name="Walter F."/>
            <person name="Albersmeier A."/>
            <person name="Kalinowski J."/>
            <person name="Ruckert C."/>
        </authorList>
    </citation>
    <scope>NUCLEOTIDE SEQUENCE</scope>
    <source>
        <strain evidence="7">CGMCC 1.15454</strain>
    </source>
</reference>
<evidence type="ECO:0000313" key="7">
    <source>
        <dbReference type="EMBL" id="GGB32818.1"/>
    </source>
</evidence>
<keyword evidence="4 6" id="KW-0460">Magnesium</keyword>
<gene>
    <name evidence="7" type="ORF">GCM10011409_07810</name>
</gene>
<keyword evidence="5 6" id="KW-0119">Carbohydrate metabolism</keyword>
<name>A0A9W5TUV4_9BACI</name>
<dbReference type="InterPro" id="IPR022948">
    <property type="entry name" value="COD_ChbG_bac"/>
</dbReference>
<dbReference type="InterPro" id="IPR006879">
    <property type="entry name" value="YdjC-like"/>
</dbReference>
<dbReference type="PANTHER" id="PTHR31609">
    <property type="entry name" value="YDJC DEACETYLASE FAMILY MEMBER"/>
    <property type="match status" value="1"/>
</dbReference>
<dbReference type="GO" id="GO:0000272">
    <property type="term" value="P:polysaccharide catabolic process"/>
    <property type="evidence" value="ECO:0007669"/>
    <property type="project" value="InterPro"/>
</dbReference>
<protein>
    <recommendedName>
        <fullName evidence="6">Carbohydrate deacetylase</fullName>
        <ecNumber evidence="6">3.5.1.-</ecNumber>
    </recommendedName>
</protein>
<evidence type="ECO:0000256" key="6">
    <source>
        <dbReference type="HAMAP-Rule" id="MF_01246"/>
    </source>
</evidence>
<proteinExistence type="inferred from homology"/>
<evidence type="ECO:0000256" key="4">
    <source>
        <dbReference type="ARBA" id="ARBA00022842"/>
    </source>
</evidence>
<dbReference type="GO" id="GO:0019213">
    <property type="term" value="F:deacetylase activity"/>
    <property type="evidence" value="ECO:0007669"/>
    <property type="project" value="TreeGrafter"/>
</dbReference>
<feature type="binding site" evidence="6">
    <location>
        <position position="122"/>
    </location>
    <ligand>
        <name>Mg(2+)</name>
        <dbReference type="ChEBI" id="CHEBI:18420"/>
    </ligand>
</feature>
<keyword evidence="8" id="KW-1185">Reference proteome</keyword>
<comment type="cofactor">
    <cofactor evidence="1 6">
        <name>Mg(2+)</name>
        <dbReference type="ChEBI" id="CHEBI:18420"/>
    </cofactor>
</comment>
<dbReference type="EMBL" id="BMJD01000003">
    <property type="protein sequence ID" value="GGB32818.1"/>
    <property type="molecule type" value="Genomic_DNA"/>
</dbReference>
<organism evidence="7 8">
    <name type="scientific">Lentibacillus populi</name>
    <dbReference type="NCBI Taxonomy" id="1827502"/>
    <lineage>
        <taxon>Bacteria</taxon>
        <taxon>Bacillati</taxon>
        <taxon>Bacillota</taxon>
        <taxon>Bacilli</taxon>
        <taxon>Bacillales</taxon>
        <taxon>Bacillaceae</taxon>
        <taxon>Lentibacillus</taxon>
    </lineage>
</organism>
<evidence type="ECO:0000256" key="1">
    <source>
        <dbReference type="ARBA" id="ARBA00001946"/>
    </source>
</evidence>
<evidence type="ECO:0000256" key="3">
    <source>
        <dbReference type="ARBA" id="ARBA00022801"/>
    </source>
</evidence>
<dbReference type="AlphaFoldDB" id="A0A9W5TUV4"/>
<dbReference type="Proteomes" id="UP000621492">
    <property type="component" value="Unassembled WGS sequence"/>
</dbReference>
<dbReference type="Pfam" id="PF04794">
    <property type="entry name" value="YdjC"/>
    <property type="match status" value="1"/>
</dbReference>
<dbReference type="GO" id="GO:0046872">
    <property type="term" value="F:metal ion binding"/>
    <property type="evidence" value="ECO:0007669"/>
    <property type="project" value="UniProtKB-KW"/>
</dbReference>
<keyword evidence="3 6" id="KW-0378">Hydrolase</keyword>
<evidence type="ECO:0000256" key="5">
    <source>
        <dbReference type="ARBA" id="ARBA00023277"/>
    </source>
</evidence>
<dbReference type="HAMAP" id="MF_01246">
    <property type="entry name" value="COD"/>
    <property type="match status" value="1"/>
</dbReference>